<dbReference type="GO" id="GO:0005737">
    <property type="term" value="C:cytoplasm"/>
    <property type="evidence" value="ECO:0007669"/>
    <property type="project" value="TreeGrafter"/>
</dbReference>
<organism evidence="9">
    <name type="scientific">Heteropneustes fossilis</name>
    <name type="common">Stinging catfish</name>
    <dbReference type="NCBI Taxonomy" id="93621"/>
    <lineage>
        <taxon>Eukaryota</taxon>
        <taxon>Metazoa</taxon>
        <taxon>Chordata</taxon>
        <taxon>Craniata</taxon>
        <taxon>Vertebrata</taxon>
        <taxon>Euteleostomi</taxon>
        <taxon>Actinopterygii</taxon>
        <taxon>Neopterygii</taxon>
        <taxon>Teleostei</taxon>
        <taxon>Ostariophysi</taxon>
        <taxon>Siluriformes</taxon>
        <taxon>Heteropneustidae</taxon>
        <taxon>Heteropneustes</taxon>
    </lineage>
</organism>
<dbReference type="InterPro" id="IPR023271">
    <property type="entry name" value="Aquaporin-like"/>
</dbReference>
<dbReference type="GO" id="GO:0016020">
    <property type="term" value="C:membrane"/>
    <property type="evidence" value="ECO:0007669"/>
    <property type="project" value="UniProtKB-SubCell"/>
</dbReference>
<evidence type="ECO:0000313" key="9">
    <source>
        <dbReference type="EMBL" id="QFS21927.1"/>
    </source>
</evidence>
<feature type="signal peptide" evidence="8">
    <location>
        <begin position="1"/>
        <end position="17"/>
    </location>
</feature>
<evidence type="ECO:0000256" key="8">
    <source>
        <dbReference type="SAM" id="SignalP"/>
    </source>
</evidence>
<proteinExistence type="evidence at transcript level"/>
<dbReference type="Gene3D" id="1.20.1080.10">
    <property type="entry name" value="Glycerol uptake facilitator protein"/>
    <property type="match status" value="1"/>
</dbReference>
<keyword evidence="8" id="KW-0732">Signal</keyword>
<evidence type="ECO:0000256" key="4">
    <source>
        <dbReference type="ARBA" id="ARBA00022989"/>
    </source>
</evidence>
<dbReference type="InterPro" id="IPR051883">
    <property type="entry name" value="AQP11/12_channel"/>
</dbReference>
<dbReference type="EMBL" id="MK689683">
    <property type="protein sequence ID" value="QFS21927.1"/>
    <property type="molecule type" value="mRNA"/>
</dbReference>
<dbReference type="InterPro" id="IPR000425">
    <property type="entry name" value="MIP"/>
</dbReference>
<dbReference type="PRINTS" id="PR00783">
    <property type="entry name" value="MINTRINSICP"/>
</dbReference>
<accession>A0A5P8U3Q6</accession>
<evidence type="ECO:0000256" key="7">
    <source>
        <dbReference type="RuleBase" id="RU000477"/>
    </source>
</evidence>
<keyword evidence="7" id="KW-0813">Transport</keyword>
<comment type="similarity">
    <text evidence="2">Belongs to the MIP/aquaporin (TC 1.A.8) family. AQP11/AQP12 subfamily.</text>
</comment>
<evidence type="ECO:0000256" key="3">
    <source>
        <dbReference type="ARBA" id="ARBA00022692"/>
    </source>
</evidence>
<dbReference type="InterPro" id="IPR016697">
    <property type="entry name" value="Aquaporin_11/12"/>
</dbReference>
<dbReference type="PANTHER" id="PTHR21191:SF7">
    <property type="entry name" value="AQUAPORIN-11"/>
    <property type="match status" value="1"/>
</dbReference>
<dbReference type="GO" id="GO:0015267">
    <property type="term" value="F:channel activity"/>
    <property type="evidence" value="ECO:0007669"/>
    <property type="project" value="InterPro"/>
</dbReference>
<name>A0A5P8U3Q6_HETFO</name>
<evidence type="ECO:0000256" key="5">
    <source>
        <dbReference type="ARBA" id="ARBA00023136"/>
    </source>
</evidence>
<dbReference type="PANTHER" id="PTHR21191">
    <property type="entry name" value="AQUAPORIN"/>
    <property type="match status" value="1"/>
</dbReference>
<keyword evidence="5 6" id="KW-0472">Membrane</keyword>
<evidence type="ECO:0000256" key="1">
    <source>
        <dbReference type="ARBA" id="ARBA00004141"/>
    </source>
</evidence>
<feature type="transmembrane region" description="Helical" evidence="6">
    <location>
        <begin position="225"/>
        <end position="242"/>
    </location>
</feature>
<protein>
    <recommendedName>
        <fullName evidence="6">Aquaporin</fullName>
    </recommendedName>
</protein>
<keyword evidence="4 6" id="KW-1133">Transmembrane helix</keyword>
<evidence type="ECO:0000256" key="2">
    <source>
        <dbReference type="ARBA" id="ARBA00005900"/>
    </source>
</evidence>
<reference evidence="9" key="1">
    <citation type="submission" date="2019-03" db="EMBL/GenBank/DDBJ databases">
        <authorList>
            <person name="Das M."/>
            <person name="Chutia P."/>
            <person name="Choudhury M."/>
        </authorList>
    </citation>
    <scope>NUCLEOTIDE SEQUENCE</scope>
    <source>
        <tissue evidence="9">Kidney</tissue>
    </source>
</reference>
<sequence length="267" mass="28492">MAVIAVSLCALLLVVLTCEIVRKLLTGQRRDYGVYAAEIISTIQLCACSHELKLLSEDAPEVALTLTYVITVVHARTFRGAAGNPVATLERYWCGSLGGACALRWTACQLAAAAVAGWGMQRVWVFGLSDLHARHARSGFACVSPLENAHLLEAVAVELACAFTVHATATVTRGLEETYRVHAIAAVITAVVYAGGSITGAVFNPALAFSSQFPCTGSTFAKNALVYWLGPVLGMACSLLLFNKVITAFTSKSTSHMDQNLKKQKRN</sequence>
<evidence type="ECO:0000256" key="6">
    <source>
        <dbReference type="PIRNR" id="PIRNR017529"/>
    </source>
</evidence>
<feature type="chain" id="PRO_5024294978" description="Aquaporin" evidence="8">
    <location>
        <begin position="18"/>
        <end position="267"/>
    </location>
</feature>
<comment type="subcellular location">
    <subcellularLocation>
        <location evidence="1">Membrane</location>
        <topology evidence="1">Multi-pass membrane protein</topology>
    </subcellularLocation>
</comment>
<dbReference type="PIRSF" id="PIRSF017529">
    <property type="entry name" value="Aquaporin_11/12"/>
    <property type="match status" value="1"/>
</dbReference>
<dbReference type="AlphaFoldDB" id="A0A5P8U3Q6"/>
<dbReference type="SUPFAM" id="SSF81338">
    <property type="entry name" value="Aquaporin-like"/>
    <property type="match status" value="1"/>
</dbReference>
<keyword evidence="3 6" id="KW-0812">Transmembrane</keyword>
<comment type="caution">
    <text evidence="6">Lacks conserved residue(s) required for the propagation of feature annotation.</text>
</comment>
<dbReference type="Pfam" id="PF00230">
    <property type="entry name" value="MIP"/>
    <property type="match status" value="1"/>
</dbReference>